<dbReference type="Gene3D" id="2.60.40.1220">
    <property type="match status" value="1"/>
</dbReference>
<evidence type="ECO:0000256" key="2">
    <source>
        <dbReference type="ARBA" id="ARBA00022723"/>
    </source>
</evidence>
<dbReference type="InterPro" id="IPR032694">
    <property type="entry name" value="CopC/D"/>
</dbReference>
<gene>
    <name evidence="7" type="ORF">A6M13_05375</name>
</gene>
<dbReference type="EMBL" id="MASJ01000039">
    <property type="protein sequence ID" value="OCS83115.1"/>
    <property type="molecule type" value="Genomic_DNA"/>
</dbReference>
<dbReference type="InterPro" id="IPR007348">
    <property type="entry name" value="CopC_dom"/>
</dbReference>
<dbReference type="GO" id="GO:0046688">
    <property type="term" value="P:response to copper ion"/>
    <property type="evidence" value="ECO:0007669"/>
    <property type="project" value="InterPro"/>
</dbReference>
<dbReference type="GO" id="GO:0030313">
    <property type="term" value="C:cell envelope"/>
    <property type="evidence" value="ECO:0007669"/>
    <property type="project" value="UniProtKB-SubCell"/>
</dbReference>
<protein>
    <recommendedName>
        <fullName evidence="6">CopC domain-containing protein</fullName>
    </recommendedName>
</protein>
<keyword evidence="8" id="KW-1185">Reference proteome</keyword>
<organism evidence="7 8">
    <name type="scientific">Caryophanon tenue</name>
    <dbReference type="NCBI Taxonomy" id="33978"/>
    <lineage>
        <taxon>Bacteria</taxon>
        <taxon>Bacillati</taxon>
        <taxon>Bacillota</taxon>
        <taxon>Bacilli</taxon>
        <taxon>Bacillales</taxon>
        <taxon>Caryophanaceae</taxon>
        <taxon>Caryophanon</taxon>
    </lineage>
</organism>
<dbReference type="SUPFAM" id="SSF81296">
    <property type="entry name" value="E set domains"/>
    <property type="match status" value="1"/>
</dbReference>
<dbReference type="GO" id="GO:0005886">
    <property type="term" value="C:plasma membrane"/>
    <property type="evidence" value="ECO:0007669"/>
    <property type="project" value="TreeGrafter"/>
</dbReference>
<dbReference type="STRING" id="33978.A6M13_05375"/>
<evidence type="ECO:0000256" key="3">
    <source>
        <dbReference type="ARBA" id="ARBA00022729"/>
    </source>
</evidence>
<reference evidence="7 8" key="1">
    <citation type="submission" date="2016-07" db="EMBL/GenBank/DDBJ databases">
        <title>Caryophanon tenue genome sequencing.</title>
        <authorList>
            <person name="Verma A."/>
            <person name="Pal Y."/>
            <person name="Krishnamurthi S."/>
        </authorList>
    </citation>
    <scope>NUCLEOTIDE SEQUENCE [LARGE SCALE GENOMIC DNA]</scope>
    <source>
        <strain evidence="7 8">DSM 14152</strain>
    </source>
</reference>
<proteinExistence type="predicted"/>
<dbReference type="InterPro" id="IPR014755">
    <property type="entry name" value="Cu-Rt/internalin_Ig-like"/>
</dbReference>
<dbReference type="Pfam" id="PF04234">
    <property type="entry name" value="CopC"/>
    <property type="match status" value="1"/>
</dbReference>
<evidence type="ECO:0000259" key="6">
    <source>
        <dbReference type="Pfam" id="PF04234"/>
    </source>
</evidence>
<evidence type="ECO:0000313" key="7">
    <source>
        <dbReference type="EMBL" id="OCS83115.1"/>
    </source>
</evidence>
<evidence type="ECO:0000256" key="4">
    <source>
        <dbReference type="ARBA" id="ARBA00023008"/>
    </source>
</evidence>
<evidence type="ECO:0000256" key="5">
    <source>
        <dbReference type="SAM" id="MobiDB-lite"/>
    </source>
</evidence>
<dbReference type="PANTHER" id="PTHR34820">
    <property type="entry name" value="INNER MEMBRANE PROTEIN YEBZ"/>
    <property type="match status" value="1"/>
</dbReference>
<keyword evidence="2" id="KW-0479">Metal-binding</keyword>
<dbReference type="GO" id="GO:0006825">
    <property type="term" value="P:copper ion transport"/>
    <property type="evidence" value="ECO:0007669"/>
    <property type="project" value="InterPro"/>
</dbReference>
<evidence type="ECO:0000256" key="1">
    <source>
        <dbReference type="ARBA" id="ARBA00004196"/>
    </source>
</evidence>
<dbReference type="PANTHER" id="PTHR34820:SF4">
    <property type="entry name" value="INNER MEMBRANE PROTEIN YEBZ"/>
    <property type="match status" value="1"/>
</dbReference>
<feature type="region of interest" description="Disordered" evidence="5">
    <location>
        <begin position="110"/>
        <end position="141"/>
    </location>
</feature>
<keyword evidence="3" id="KW-0732">Signal</keyword>
<evidence type="ECO:0000313" key="8">
    <source>
        <dbReference type="Proteomes" id="UP000093199"/>
    </source>
</evidence>
<comment type="subcellular location">
    <subcellularLocation>
        <location evidence="1">Cell envelope</location>
    </subcellularLocation>
</comment>
<sequence>MSATAFAHSYIGETSPADGETVTEALQEITLNFDGNIEQGSYIDVTSATGTAVDVTTTIGEGQLIGTFAEPLPNESYTVDWSIISEDGHPLEGAYTFTVNAPIEEPVAEEPVTEEIEDVTTDENEATEAPSETANEEEEVTGPSATMLIAVVVGIIALVGGVFFFLRKN</sequence>
<dbReference type="Proteomes" id="UP000093199">
    <property type="component" value="Unassembled WGS sequence"/>
</dbReference>
<feature type="domain" description="CopC" evidence="6">
    <location>
        <begin position="8"/>
        <end position="99"/>
    </location>
</feature>
<comment type="caution">
    <text evidence="7">The sequence shown here is derived from an EMBL/GenBank/DDBJ whole genome shotgun (WGS) entry which is preliminary data.</text>
</comment>
<feature type="compositionally biased region" description="Acidic residues" evidence="5">
    <location>
        <begin position="110"/>
        <end position="126"/>
    </location>
</feature>
<accession>A0A1C0Y7K1</accession>
<dbReference type="GO" id="GO:0042597">
    <property type="term" value="C:periplasmic space"/>
    <property type="evidence" value="ECO:0007669"/>
    <property type="project" value="InterPro"/>
</dbReference>
<dbReference type="GO" id="GO:0005507">
    <property type="term" value="F:copper ion binding"/>
    <property type="evidence" value="ECO:0007669"/>
    <property type="project" value="InterPro"/>
</dbReference>
<dbReference type="InterPro" id="IPR014756">
    <property type="entry name" value="Ig_E-set"/>
</dbReference>
<name>A0A1C0Y7K1_9BACL</name>
<dbReference type="AlphaFoldDB" id="A0A1C0Y7K1"/>
<keyword evidence="4" id="KW-0186">Copper</keyword>